<dbReference type="InterPro" id="IPR036465">
    <property type="entry name" value="vWFA_dom_sf"/>
</dbReference>
<feature type="domain" description="VWFA" evidence="1">
    <location>
        <begin position="15"/>
        <end position="208"/>
    </location>
</feature>
<dbReference type="SUPFAM" id="SSF53300">
    <property type="entry name" value="vWA-like"/>
    <property type="match status" value="1"/>
</dbReference>
<proteinExistence type="predicted"/>
<reference evidence="2 3" key="1">
    <citation type="journal article" date="2018" name="ACS Chem. Biol.">
        <title>Ketoreductase domain dysfunction expands chemodiversity: malyngamide biosynthesis in the cyanobacterium Okeania hirsuta.</title>
        <authorList>
            <person name="Moss N.A."/>
            <person name="Leao T."/>
            <person name="Rankin M."/>
            <person name="McCullough T.M."/>
            <person name="Qu P."/>
            <person name="Korobeynikov A."/>
            <person name="Smith J.L."/>
            <person name="Gerwick L."/>
            <person name="Gerwick W.H."/>
        </authorList>
    </citation>
    <scope>NUCLEOTIDE SEQUENCE [LARGE SCALE GENOMIC DNA]</scope>
    <source>
        <strain evidence="2 3">PAB10Feb10-1</strain>
    </source>
</reference>
<evidence type="ECO:0000313" key="3">
    <source>
        <dbReference type="Proteomes" id="UP000269154"/>
    </source>
</evidence>
<name>A0A3N6PDH7_9CYAN</name>
<dbReference type="RefSeq" id="WP_124144842.1">
    <property type="nucleotide sequence ID" value="NZ_RCBY01000049.1"/>
</dbReference>
<comment type="caution">
    <text evidence="2">The sequence shown here is derived from an EMBL/GenBank/DDBJ whole genome shotgun (WGS) entry which is preliminary data.</text>
</comment>
<dbReference type="SMART" id="SM00327">
    <property type="entry name" value="VWA"/>
    <property type="match status" value="1"/>
</dbReference>
<evidence type="ECO:0000259" key="1">
    <source>
        <dbReference type="PROSITE" id="PS50234"/>
    </source>
</evidence>
<accession>A0A3N6PDH7</accession>
<dbReference type="AlphaFoldDB" id="A0A3N6PDH7"/>
<keyword evidence="3" id="KW-1185">Reference proteome</keyword>
<sequence length="210" mass="23660">MDPLLEGGAAIQQRDYTLIIDKSKDMYLSDSAIDKSPWELMQESVIKLASECEKLDLDGLTVYLFSDYFKRYDQVTSTDLAHIFLENQPSGKTNLADALKDAIDNYFERRALNTAKPNGETILVVTVGEIEDPERVKDIIIFAANNLQQDEELGISLIQVGNKPEVTKFFQLLDNELQTIGARFDICNTVTIDDLKKMNLTDVLINAIFS</sequence>
<dbReference type="InterPro" id="IPR002035">
    <property type="entry name" value="VWF_A"/>
</dbReference>
<evidence type="ECO:0000313" key="2">
    <source>
        <dbReference type="EMBL" id="RQH44997.1"/>
    </source>
</evidence>
<organism evidence="2 3">
    <name type="scientific">Okeania hirsuta</name>
    <dbReference type="NCBI Taxonomy" id="1458930"/>
    <lineage>
        <taxon>Bacteria</taxon>
        <taxon>Bacillati</taxon>
        <taxon>Cyanobacteriota</taxon>
        <taxon>Cyanophyceae</taxon>
        <taxon>Oscillatoriophycideae</taxon>
        <taxon>Oscillatoriales</taxon>
        <taxon>Microcoleaceae</taxon>
        <taxon>Okeania</taxon>
    </lineage>
</organism>
<dbReference type="Proteomes" id="UP000269154">
    <property type="component" value="Unassembled WGS sequence"/>
</dbReference>
<gene>
    <name evidence="2" type="ORF">D5R40_11190</name>
</gene>
<dbReference type="PANTHER" id="PTHR34706">
    <property type="entry name" value="SLR1338 PROTEIN"/>
    <property type="match status" value="1"/>
</dbReference>
<dbReference type="PANTHER" id="PTHR34706:SF1">
    <property type="entry name" value="VWFA DOMAIN-CONTAINING PROTEIN"/>
    <property type="match status" value="1"/>
</dbReference>
<protein>
    <submittedName>
        <fullName evidence="2">VWA domain-containing protein</fullName>
    </submittedName>
</protein>
<dbReference type="EMBL" id="RCBY01000049">
    <property type="protein sequence ID" value="RQH44997.1"/>
    <property type="molecule type" value="Genomic_DNA"/>
</dbReference>
<dbReference type="Gene3D" id="3.40.50.410">
    <property type="entry name" value="von Willebrand factor, type A domain"/>
    <property type="match status" value="1"/>
</dbReference>
<dbReference type="OrthoDB" id="1523785at2"/>
<dbReference type="PROSITE" id="PS50234">
    <property type="entry name" value="VWFA"/>
    <property type="match status" value="1"/>
</dbReference>